<name>A0A8S0ZDA1_ARCPL</name>
<reference evidence="2 3" key="1">
    <citation type="submission" date="2020-04" db="EMBL/GenBank/DDBJ databases">
        <authorList>
            <person name="Wallbank WR R."/>
            <person name="Pardo Diaz C."/>
            <person name="Kozak K."/>
            <person name="Martin S."/>
            <person name="Jiggins C."/>
            <person name="Moest M."/>
            <person name="Warren A I."/>
            <person name="Byers J.R.P. K."/>
            <person name="Montejo-Kovacevich G."/>
            <person name="Yen C E."/>
        </authorList>
    </citation>
    <scope>NUCLEOTIDE SEQUENCE [LARGE SCALE GENOMIC DNA]</scope>
</reference>
<feature type="region of interest" description="Disordered" evidence="1">
    <location>
        <begin position="77"/>
        <end position="152"/>
    </location>
</feature>
<feature type="compositionally biased region" description="Polar residues" evidence="1">
    <location>
        <begin position="77"/>
        <end position="144"/>
    </location>
</feature>
<dbReference type="EMBL" id="CADEBD010000288">
    <property type="protein sequence ID" value="CAB3230960.1"/>
    <property type="molecule type" value="Genomic_DNA"/>
</dbReference>
<comment type="caution">
    <text evidence="2">The sequence shown here is derived from an EMBL/GenBank/DDBJ whole genome shotgun (WGS) entry which is preliminary data.</text>
</comment>
<dbReference type="AlphaFoldDB" id="A0A8S0ZDA1"/>
<accession>A0A8S0ZDA1</accession>
<evidence type="ECO:0000256" key="1">
    <source>
        <dbReference type="SAM" id="MobiDB-lite"/>
    </source>
</evidence>
<evidence type="ECO:0000313" key="2">
    <source>
        <dbReference type="EMBL" id="CAB3230960.1"/>
    </source>
</evidence>
<proteinExistence type="predicted"/>
<dbReference type="Proteomes" id="UP000494256">
    <property type="component" value="Unassembled WGS sequence"/>
</dbReference>
<protein>
    <submittedName>
        <fullName evidence="2">Uncharacterized protein</fullName>
    </submittedName>
</protein>
<gene>
    <name evidence="2" type="ORF">APLA_LOCUS4827</name>
</gene>
<organism evidence="2 3">
    <name type="scientific">Arctia plantaginis</name>
    <name type="common">Wood tiger moth</name>
    <name type="synonym">Phalaena plantaginis</name>
    <dbReference type="NCBI Taxonomy" id="874455"/>
    <lineage>
        <taxon>Eukaryota</taxon>
        <taxon>Metazoa</taxon>
        <taxon>Ecdysozoa</taxon>
        <taxon>Arthropoda</taxon>
        <taxon>Hexapoda</taxon>
        <taxon>Insecta</taxon>
        <taxon>Pterygota</taxon>
        <taxon>Neoptera</taxon>
        <taxon>Endopterygota</taxon>
        <taxon>Lepidoptera</taxon>
        <taxon>Glossata</taxon>
        <taxon>Ditrysia</taxon>
        <taxon>Noctuoidea</taxon>
        <taxon>Erebidae</taxon>
        <taxon>Arctiinae</taxon>
        <taxon>Arctia</taxon>
    </lineage>
</organism>
<evidence type="ECO:0000313" key="3">
    <source>
        <dbReference type="Proteomes" id="UP000494256"/>
    </source>
</evidence>
<sequence>MTGVSEKTVTRITKEGATAARANDVYISKWFASEYFTFLNDKDKPLATTETAITTSNNLYNLYNYITKNYEQLASDSASTTQEVPSDLTSSTQQVPSNASSSTQQVPSNASSSTQQAPINASSSIQQTPSNSASSTQQQHNTSFRNKRRRNNDDTATLAEAVGLLKHSVQYLSKEEDCYISYGTHIAHELKNTTREHLH</sequence>